<gene>
    <name evidence="2" type="ORF">AMORRO_LOCUS618</name>
</gene>
<evidence type="ECO:0000313" key="3">
    <source>
        <dbReference type="Proteomes" id="UP000789342"/>
    </source>
</evidence>
<organism evidence="2 3">
    <name type="scientific">Acaulospora morrowiae</name>
    <dbReference type="NCBI Taxonomy" id="94023"/>
    <lineage>
        <taxon>Eukaryota</taxon>
        <taxon>Fungi</taxon>
        <taxon>Fungi incertae sedis</taxon>
        <taxon>Mucoromycota</taxon>
        <taxon>Glomeromycotina</taxon>
        <taxon>Glomeromycetes</taxon>
        <taxon>Diversisporales</taxon>
        <taxon>Acaulosporaceae</taxon>
        <taxon>Acaulospora</taxon>
    </lineage>
</organism>
<dbReference type="CDD" id="cd06093">
    <property type="entry name" value="PX_domain"/>
    <property type="match status" value="1"/>
</dbReference>
<protein>
    <submittedName>
        <fullName evidence="2">15449_t:CDS:1</fullName>
    </submittedName>
</protein>
<keyword evidence="3" id="KW-1185">Reference proteome</keyword>
<accession>A0A9N8VAF5</accession>
<dbReference type="InterPro" id="IPR036871">
    <property type="entry name" value="PX_dom_sf"/>
</dbReference>
<dbReference type="EMBL" id="CAJVPV010000183">
    <property type="protein sequence ID" value="CAG8446099.1"/>
    <property type="molecule type" value="Genomic_DNA"/>
</dbReference>
<name>A0A9N8VAF5_9GLOM</name>
<dbReference type="OrthoDB" id="10254720at2759"/>
<proteinExistence type="predicted"/>
<reference evidence="2" key="1">
    <citation type="submission" date="2021-06" db="EMBL/GenBank/DDBJ databases">
        <authorList>
            <person name="Kallberg Y."/>
            <person name="Tangrot J."/>
            <person name="Rosling A."/>
        </authorList>
    </citation>
    <scope>NUCLEOTIDE SEQUENCE</scope>
    <source>
        <strain evidence="2">CL551</strain>
    </source>
</reference>
<dbReference type="Pfam" id="PF00787">
    <property type="entry name" value="PX"/>
    <property type="match status" value="1"/>
</dbReference>
<dbReference type="PANTHER" id="PTHR10555">
    <property type="entry name" value="SORTING NEXIN"/>
    <property type="match status" value="1"/>
</dbReference>
<dbReference type="GO" id="GO:0035091">
    <property type="term" value="F:phosphatidylinositol binding"/>
    <property type="evidence" value="ECO:0007669"/>
    <property type="project" value="InterPro"/>
</dbReference>
<dbReference type="Gene3D" id="3.30.1520.10">
    <property type="entry name" value="Phox-like domain"/>
    <property type="match status" value="1"/>
</dbReference>
<feature type="domain" description="PX" evidence="1">
    <location>
        <begin position="90"/>
        <end position="213"/>
    </location>
</feature>
<dbReference type="SUPFAM" id="SSF64268">
    <property type="entry name" value="PX domain"/>
    <property type="match status" value="1"/>
</dbReference>
<evidence type="ECO:0000313" key="2">
    <source>
        <dbReference type="EMBL" id="CAG8446099.1"/>
    </source>
</evidence>
<comment type="caution">
    <text evidence="2">The sequence shown here is derived from an EMBL/GenBank/DDBJ whole genome shotgun (WGS) entry which is preliminary data.</text>
</comment>
<sequence length="278" mass="32472">MLDLPRLRLLVISMKSSERTSRENSTCPNSNFKNTIVTVTDTRSFMPTTMSDAFKISKNSFGVRSCTPFVKNIGYIPHNLKNPTIFDYNFKVSIPGWTIVDAMLGFDRHASYQIVCRYWLNGREVNKLIVNKRYTDFYWFHQGLVRKHGDSIVPKLTPKQWQGRFEPKFIEKRRINLEYYLRSLVMSHREELISFLDGCRKGTKVITDGGPQFKSECLRNVKVKDNPPIRSCLAVGTTRCRINNRVHFADWVLNNEKASRNPNTREHVSQNENIKYHM</sequence>
<dbReference type="PROSITE" id="PS50195">
    <property type="entry name" value="PX"/>
    <property type="match status" value="1"/>
</dbReference>
<dbReference type="AlphaFoldDB" id="A0A9N8VAF5"/>
<dbReference type="GO" id="GO:0005768">
    <property type="term" value="C:endosome"/>
    <property type="evidence" value="ECO:0007669"/>
    <property type="project" value="TreeGrafter"/>
</dbReference>
<dbReference type="PANTHER" id="PTHR10555:SF170">
    <property type="entry name" value="FI18122P1"/>
    <property type="match status" value="1"/>
</dbReference>
<dbReference type="Proteomes" id="UP000789342">
    <property type="component" value="Unassembled WGS sequence"/>
</dbReference>
<evidence type="ECO:0000259" key="1">
    <source>
        <dbReference type="PROSITE" id="PS50195"/>
    </source>
</evidence>
<dbReference type="SMART" id="SM00312">
    <property type="entry name" value="PX"/>
    <property type="match status" value="1"/>
</dbReference>
<dbReference type="InterPro" id="IPR001683">
    <property type="entry name" value="PX_dom"/>
</dbReference>